<sequence length="56" mass="6381">MEETKIINVNDKASSFEFGKAGNRFKIYFNAKEDALQLIEDCKAIQDKKNELIGVD</sequence>
<reference evidence="1" key="1">
    <citation type="submission" date="2020-03" db="EMBL/GenBank/DDBJ databases">
        <title>The deep terrestrial virosphere.</title>
        <authorList>
            <person name="Holmfeldt K."/>
            <person name="Nilsson E."/>
            <person name="Simone D."/>
            <person name="Lopez-Fernandez M."/>
            <person name="Wu X."/>
            <person name="de Brujin I."/>
            <person name="Lundin D."/>
            <person name="Andersson A."/>
            <person name="Bertilsson S."/>
            <person name="Dopson M."/>
        </authorList>
    </citation>
    <scope>NUCLEOTIDE SEQUENCE</scope>
    <source>
        <strain evidence="1">TM448A02797</strain>
        <strain evidence="2">TM448B03261</strain>
    </source>
</reference>
<organism evidence="1">
    <name type="scientific">viral metagenome</name>
    <dbReference type="NCBI Taxonomy" id="1070528"/>
    <lineage>
        <taxon>unclassified sequences</taxon>
        <taxon>metagenomes</taxon>
        <taxon>organismal metagenomes</taxon>
    </lineage>
</organism>
<dbReference type="EMBL" id="MT144348">
    <property type="protein sequence ID" value="QJA52538.1"/>
    <property type="molecule type" value="Genomic_DNA"/>
</dbReference>
<evidence type="ECO:0000313" key="2">
    <source>
        <dbReference type="EMBL" id="QJI02463.1"/>
    </source>
</evidence>
<accession>A0A6H1ZYF4</accession>
<proteinExistence type="predicted"/>
<name>A0A6H1ZYF4_9ZZZZ</name>
<protein>
    <submittedName>
        <fullName evidence="1">Uncharacterized protein</fullName>
    </submittedName>
</protein>
<gene>
    <name evidence="1" type="ORF">TM448A02797_0005</name>
    <name evidence="2" type="ORF">TM448B03261_0002</name>
</gene>
<dbReference type="EMBL" id="MT145004">
    <property type="protein sequence ID" value="QJI02463.1"/>
    <property type="molecule type" value="Genomic_DNA"/>
</dbReference>
<evidence type="ECO:0000313" key="1">
    <source>
        <dbReference type="EMBL" id="QJA52538.1"/>
    </source>
</evidence>
<dbReference type="AlphaFoldDB" id="A0A6H1ZYF4"/>